<dbReference type="AlphaFoldDB" id="A0A059KK83"/>
<keyword evidence="1" id="KW-0472">Membrane</keyword>
<proteinExistence type="predicted"/>
<organism evidence="2 3">
    <name type="scientific">Sphaerotilus natans subsp. natans DSM 6575</name>
    <dbReference type="NCBI Taxonomy" id="1286631"/>
    <lineage>
        <taxon>Bacteria</taxon>
        <taxon>Pseudomonadati</taxon>
        <taxon>Pseudomonadota</taxon>
        <taxon>Betaproteobacteria</taxon>
        <taxon>Burkholderiales</taxon>
        <taxon>Sphaerotilaceae</taxon>
        <taxon>Sphaerotilus</taxon>
    </lineage>
</organism>
<evidence type="ECO:0000313" key="3">
    <source>
        <dbReference type="Proteomes" id="UP000026714"/>
    </source>
</evidence>
<protein>
    <submittedName>
        <fullName evidence="2">Uncharacterized protein</fullName>
    </submittedName>
</protein>
<accession>A0A059KK83</accession>
<keyword evidence="1" id="KW-0812">Transmembrane</keyword>
<reference evidence="2 3" key="1">
    <citation type="journal article" date="2014" name="FEMS Microbiol. Ecol.">
        <title>Sphaerotilus natans encrusted with nanoball-shaped Fe(III) oxide minerals formed by nitrate-reducing mixotrophic Fe(II) oxidation.</title>
        <authorList>
            <person name="Park S."/>
            <person name="Kim D.H."/>
            <person name="Lee J.H."/>
            <person name="Hur H.G."/>
        </authorList>
    </citation>
    <scope>NUCLEOTIDE SEQUENCE [LARGE SCALE GENOMIC DNA]</scope>
    <source>
        <strain evidence="2 3">DSM 6575</strain>
    </source>
</reference>
<keyword evidence="1" id="KW-1133">Transmembrane helix</keyword>
<dbReference type="Proteomes" id="UP000026714">
    <property type="component" value="Unassembled WGS sequence"/>
</dbReference>
<gene>
    <name evidence="2" type="ORF">X805_25190</name>
</gene>
<comment type="caution">
    <text evidence="2">The sequence shown here is derived from an EMBL/GenBank/DDBJ whole genome shotgun (WGS) entry which is preliminary data.</text>
</comment>
<dbReference type="EMBL" id="AZRA01000064">
    <property type="protein sequence ID" value="KDB51877.1"/>
    <property type="molecule type" value="Genomic_DNA"/>
</dbReference>
<feature type="transmembrane region" description="Helical" evidence="1">
    <location>
        <begin position="62"/>
        <end position="79"/>
    </location>
</feature>
<evidence type="ECO:0000256" key="1">
    <source>
        <dbReference type="SAM" id="Phobius"/>
    </source>
</evidence>
<name>A0A059KK83_9BURK</name>
<sequence>MDKTTHKPGAAPPARQRHPWRLAGLLIGSTLVASTAAAMNGAIDLPVLGPLFVQTDRVDASLLEQVALAAGGLLALAFISRRRRPGRL</sequence>
<keyword evidence="3" id="KW-1185">Reference proteome</keyword>
<dbReference type="RefSeq" id="WP_037482501.1">
    <property type="nucleotide sequence ID" value="NZ_AZRA01000064.1"/>
</dbReference>
<evidence type="ECO:0000313" key="2">
    <source>
        <dbReference type="EMBL" id="KDB51877.1"/>
    </source>
</evidence>